<dbReference type="AlphaFoldDB" id="A0AAV4TFS1"/>
<dbReference type="EMBL" id="BPLQ01009596">
    <property type="protein sequence ID" value="GIY45180.1"/>
    <property type="molecule type" value="Genomic_DNA"/>
</dbReference>
<organism evidence="2 3">
    <name type="scientific">Caerostris darwini</name>
    <dbReference type="NCBI Taxonomy" id="1538125"/>
    <lineage>
        <taxon>Eukaryota</taxon>
        <taxon>Metazoa</taxon>
        <taxon>Ecdysozoa</taxon>
        <taxon>Arthropoda</taxon>
        <taxon>Chelicerata</taxon>
        <taxon>Arachnida</taxon>
        <taxon>Araneae</taxon>
        <taxon>Araneomorphae</taxon>
        <taxon>Entelegynae</taxon>
        <taxon>Araneoidea</taxon>
        <taxon>Araneidae</taxon>
        <taxon>Caerostris</taxon>
    </lineage>
</organism>
<comment type="caution">
    <text evidence="2">The sequence shown here is derived from an EMBL/GenBank/DDBJ whole genome shotgun (WGS) entry which is preliminary data.</text>
</comment>
<gene>
    <name evidence="2" type="ORF">CDAR_218021</name>
</gene>
<keyword evidence="3" id="KW-1185">Reference proteome</keyword>
<sequence>MPSANEDSTFLNFRTEVHLEQWRKSDIVESQVIITTASSPLPKSSAFAWCDVTPHRKFSAKIPNPPSTPRPVFDRSSPGRTERIPPQKSTFLAPFS</sequence>
<accession>A0AAV4TFS1</accession>
<name>A0AAV4TFS1_9ARAC</name>
<evidence type="ECO:0000313" key="2">
    <source>
        <dbReference type="EMBL" id="GIY45180.1"/>
    </source>
</evidence>
<dbReference type="Proteomes" id="UP001054837">
    <property type="component" value="Unassembled WGS sequence"/>
</dbReference>
<feature type="region of interest" description="Disordered" evidence="1">
    <location>
        <begin position="60"/>
        <end position="96"/>
    </location>
</feature>
<reference evidence="2 3" key="1">
    <citation type="submission" date="2021-06" db="EMBL/GenBank/DDBJ databases">
        <title>Caerostris darwini draft genome.</title>
        <authorList>
            <person name="Kono N."/>
            <person name="Arakawa K."/>
        </authorList>
    </citation>
    <scope>NUCLEOTIDE SEQUENCE [LARGE SCALE GENOMIC DNA]</scope>
</reference>
<proteinExistence type="predicted"/>
<evidence type="ECO:0000256" key="1">
    <source>
        <dbReference type="SAM" id="MobiDB-lite"/>
    </source>
</evidence>
<evidence type="ECO:0000313" key="3">
    <source>
        <dbReference type="Proteomes" id="UP001054837"/>
    </source>
</evidence>
<protein>
    <submittedName>
        <fullName evidence="2">Uncharacterized protein</fullName>
    </submittedName>
</protein>